<sequence>MSSLSQFLPTLPAPPGASSGVLRPEPLHLDLSWGLSQWDVLGNRENCKVTRRYLNRSCEPSELAAALLSSSWMMKLISSSVRLTQPPQGATSFQLLVHLVMIQIPEPKNEGRNVDELVFPFHPNPNLWIRASLTPSLIHSPASPNLEGDLHLFPAENYDVIPAAQ</sequence>
<accession>A0A1A8A278</accession>
<proteinExistence type="predicted"/>
<evidence type="ECO:0000313" key="1">
    <source>
        <dbReference type="EMBL" id="SBP48285.1"/>
    </source>
</evidence>
<dbReference type="AlphaFoldDB" id="A0A1A8A278"/>
<name>A0A1A8A278_NOTFU</name>
<reference evidence="1" key="2">
    <citation type="submission" date="2016-06" db="EMBL/GenBank/DDBJ databases">
        <title>The genome of a short-lived fish provides insights into sex chromosome evolution and the genetic control of aging.</title>
        <authorList>
            <person name="Reichwald K."/>
            <person name="Felder M."/>
            <person name="Petzold A."/>
            <person name="Koch P."/>
            <person name="Groth M."/>
            <person name="Platzer M."/>
        </authorList>
    </citation>
    <scope>NUCLEOTIDE SEQUENCE</scope>
    <source>
        <tissue evidence="1">Brain</tissue>
    </source>
</reference>
<gene>
    <name evidence="1" type="primary">Nfu_g_1_002134</name>
</gene>
<dbReference type="EMBL" id="HADY01009800">
    <property type="protein sequence ID" value="SBP48285.1"/>
    <property type="molecule type" value="Transcribed_RNA"/>
</dbReference>
<reference evidence="1" key="1">
    <citation type="submission" date="2016-05" db="EMBL/GenBank/DDBJ databases">
        <authorList>
            <person name="Lavstsen T."/>
            <person name="Jespersen J.S."/>
        </authorList>
    </citation>
    <scope>NUCLEOTIDE SEQUENCE</scope>
    <source>
        <tissue evidence="1">Brain</tissue>
    </source>
</reference>
<organism evidence="1">
    <name type="scientific">Nothobranchius furzeri</name>
    <name type="common">Turquoise killifish</name>
    <dbReference type="NCBI Taxonomy" id="105023"/>
    <lineage>
        <taxon>Eukaryota</taxon>
        <taxon>Metazoa</taxon>
        <taxon>Chordata</taxon>
        <taxon>Craniata</taxon>
        <taxon>Vertebrata</taxon>
        <taxon>Euteleostomi</taxon>
        <taxon>Actinopterygii</taxon>
        <taxon>Neopterygii</taxon>
        <taxon>Teleostei</taxon>
        <taxon>Neoteleostei</taxon>
        <taxon>Acanthomorphata</taxon>
        <taxon>Ovalentaria</taxon>
        <taxon>Atherinomorphae</taxon>
        <taxon>Cyprinodontiformes</taxon>
        <taxon>Nothobranchiidae</taxon>
        <taxon>Nothobranchius</taxon>
    </lineage>
</organism>
<protein>
    <submittedName>
        <fullName evidence="1">Uncharacterized protein</fullName>
    </submittedName>
</protein>